<accession>A0A4Y8UM50</accession>
<evidence type="ECO:0000256" key="3">
    <source>
        <dbReference type="ARBA" id="ARBA00022692"/>
    </source>
</evidence>
<organism evidence="11 12">
    <name type="scientific">Gammaproteobacteria bacterium LSUCC0057</name>
    <dbReference type="NCBI Taxonomy" id="2559237"/>
    <lineage>
        <taxon>Bacteria</taxon>
        <taxon>Pseudomonadati</taxon>
        <taxon>Pseudomonadota</taxon>
        <taxon>Gammaproteobacteria</taxon>
        <taxon>Cellvibrionales</taxon>
        <taxon>Porticoccaceae</taxon>
        <taxon>SAR92 clade</taxon>
    </lineage>
</organism>
<keyword evidence="5 8" id="KW-0677">Repeat</keyword>
<dbReference type="InterPro" id="IPR010827">
    <property type="entry name" value="BamA/TamA_POTRA"/>
</dbReference>
<evidence type="ECO:0000256" key="7">
    <source>
        <dbReference type="ARBA" id="ARBA00023237"/>
    </source>
</evidence>
<dbReference type="Proteomes" id="UP000298133">
    <property type="component" value="Unassembled WGS sequence"/>
</dbReference>
<dbReference type="GO" id="GO:1990063">
    <property type="term" value="C:Bam protein complex"/>
    <property type="evidence" value="ECO:0007669"/>
    <property type="project" value="TreeGrafter"/>
</dbReference>
<feature type="chain" id="PRO_5021520299" description="Outer membrane protein assembly factor BamA" evidence="8">
    <location>
        <begin position="37"/>
        <end position="795"/>
    </location>
</feature>
<dbReference type="Pfam" id="PF07244">
    <property type="entry name" value="POTRA"/>
    <property type="match status" value="4"/>
</dbReference>
<dbReference type="InterPro" id="IPR034746">
    <property type="entry name" value="POTRA"/>
</dbReference>
<evidence type="ECO:0000256" key="1">
    <source>
        <dbReference type="ARBA" id="ARBA00004370"/>
    </source>
</evidence>
<keyword evidence="12" id="KW-1185">Reference proteome</keyword>
<dbReference type="AlphaFoldDB" id="A0A4Y8UM50"/>
<evidence type="ECO:0000259" key="10">
    <source>
        <dbReference type="PROSITE" id="PS51779"/>
    </source>
</evidence>
<feature type="domain" description="POTRA" evidence="10">
    <location>
        <begin position="107"/>
        <end position="187"/>
    </location>
</feature>
<comment type="subcellular location">
    <subcellularLocation>
        <location evidence="8">Cell outer membrane</location>
    </subcellularLocation>
    <subcellularLocation>
        <location evidence="1">Membrane</location>
    </subcellularLocation>
</comment>
<dbReference type="InterPro" id="IPR023707">
    <property type="entry name" value="OM_assembly_BamA"/>
</dbReference>
<keyword evidence="2 8" id="KW-1134">Transmembrane beta strand</keyword>
<dbReference type="InterPro" id="IPR039910">
    <property type="entry name" value="D15-like"/>
</dbReference>
<comment type="similarity">
    <text evidence="8">Belongs to the BamA family.</text>
</comment>
<evidence type="ECO:0000256" key="2">
    <source>
        <dbReference type="ARBA" id="ARBA00022452"/>
    </source>
</evidence>
<evidence type="ECO:0000256" key="4">
    <source>
        <dbReference type="ARBA" id="ARBA00022729"/>
    </source>
</evidence>
<keyword evidence="7 8" id="KW-0998">Cell outer membrane</keyword>
<feature type="domain" description="POTRA" evidence="10">
    <location>
        <begin position="282"/>
        <end position="360"/>
    </location>
</feature>
<dbReference type="FunFam" id="3.10.20.310:FF:000002">
    <property type="entry name" value="Outer membrane protein assembly factor BamA"/>
    <property type="match status" value="1"/>
</dbReference>
<dbReference type="HAMAP" id="MF_01430">
    <property type="entry name" value="OM_assembly_BamA"/>
    <property type="match status" value="1"/>
</dbReference>
<evidence type="ECO:0000313" key="11">
    <source>
        <dbReference type="EMBL" id="TFH68877.1"/>
    </source>
</evidence>
<reference evidence="11 12" key="1">
    <citation type="submission" date="2019-03" db="EMBL/GenBank/DDBJ databases">
        <title>Draft genome of Gammaproteobacteria bacterium LSUCC0057, a member of the SAR92 clade.</title>
        <authorList>
            <person name="Lanclos V.C."/>
            <person name="Doiron C."/>
            <person name="Henson M.W."/>
            <person name="Thrash J.C."/>
        </authorList>
    </citation>
    <scope>NUCLEOTIDE SEQUENCE [LARGE SCALE GENOMIC DNA]</scope>
    <source>
        <strain evidence="11 12">LSUCC0057</strain>
    </source>
</reference>
<evidence type="ECO:0000313" key="12">
    <source>
        <dbReference type="Proteomes" id="UP000298133"/>
    </source>
</evidence>
<dbReference type="PANTHER" id="PTHR12815">
    <property type="entry name" value="SORTING AND ASSEMBLY MACHINERY SAMM50 PROTEIN FAMILY MEMBER"/>
    <property type="match status" value="1"/>
</dbReference>
<comment type="function">
    <text evidence="8">Part of the outer membrane protein assembly complex, which is involved in assembly and insertion of beta-barrel proteins into the outer membrane.</text>
</comment>
<dbReference type="PANTHER" id="PTHR12815:SF23">
    <property type="entry name" value="OUTER MEMBRANE PROTEIN ASSEMBLY FACTOR BAMA"/>
    <property type="match status" value="1"/>
</dbReference>
<keyword evidence="4 8" id="KW-0732">Signal</keyword>
<dbReference type="NCBIfam" id="TIGR03303">
    <property type="entry name" value="OM_YaeT"/>
    <property type="match status" value="1"/>
</dbReference>
<protein>
    <recommendedName>
        <fullName evidence="8 9">Outer membrane protein assembly factor BamA</fullName>
    </recommendedName>
</protein>
<dbReference type="GO" id="GO:0043165">
    <property type="term" value="P:Gram-negative-bacterium-type cell outer membrane assembly"/>
    <property type="evidence" value="ECO:0007669"/>
    <property type="project" value="UniProtKB-UniRule"/>
</dbReference>
<evidence type="ECO:0000256" key="8">
    <source>
        <dbReference type="HAMAP-Rule" id="MF_01430"/>
    </source>
</evidence>
<dbReference type="Gene3D" id="3.10.20.310">
    <property type="entry name" value="membrane protein fhac"/>
    <property type="match status" value="5"/>
</dbReference>
<dbReference type="PIRSF" id="PIRSF006076">
    <property type="entry name" value="OM_assembly_OMP85"/>
    <property type="match status" value="1"/>
</dbReference>
<feature type="domain" description="POTRA" evidence="10">
    <location>
        <begin position="363"/>
        <end position="437"/>
    </location>
</feature>
<gene>
    <name evidence="8 11" type="primary">bamA</name>
    <name evidence="11" type="ORF">E3W66_02690</name>
</gene>
<dbReference type="GO" id="GO:0051205">
    <property type="term" value="P:protein insertion into membrane"/>
    <property type="evidence" value="ECO:0007669"/>
    <property type="project" value="UniProtKB-UniRule"/>
</dbReference>
<comment type="caution">
    <text evidence="11">The sequence shown here is derived from an EMBL/GenBank/DDBJ whole genome shotgun (WGS) entry which is preliminary data.</text>
</comment>
<dbReference type="FunFam" id="3.10.20.310:FF:000001">
    <property type="entry name" value="Outer membrane protein assembly factor BamA"/>
    <property type="match status" value="1"/>
</dbReference>
<evidence type="ECO:0000256" key="9">
    <source>
        <dbReference type="NCBIfam" id="TIGR03303"/>
    </source>
</evidence>
<proteinExistence type="inferred from homology"/>
<comment type="subunit">
    <text evidence="8">Part of the Bam complex.</text>
</comment>
<sequence precursor="true">MISFLLSIKRLNKALLAAVKAVFLTLLLAQSGAASAEPFQVQDIRIEGLQRVSAGTVFAALPINVGDRVDEAGLQAATRALFSSGYFSDVVIARDGGVLVLGLVERPAVAEIVIEGNKAIETEQLLSALRDNGLAEGQIFRQVVLDGMGQELQRQYVSQGRYGAMVETEVEQLPRNRIKINVTIDEGDVALIRHINIVGNRAFEQEQLLELFEQQATGGWFSWFSSDDKYAREKLSGDIDSLESWYLDRGYLKFQVRSTQVSVSPDKTSVYITINIDEGDIYKVGKVELAGELVIPEEQIRQLILMREGMTFSQALMTSSSEFITRRLGNDGYTFAEVKGYPDVDEETGTAKVTFLVTPGMRAYVRRIEFRGNSKTADEVLRREMRQMEGGSANTALIEHSKLRLERLGFFKEVNSETVPVPGTSDQIDVIYTVEEQPSGSVGASLGYAQGTGMIIGANLSENNFLGSGKQVAIGLNRSRYQTSVNLSYTEPYYTVDGVSLGFNIFARETDYGDFQLSDYSTSSYGAGLNWGYPLSEVSRVGFGVGYEHLDMGSSANSSTLEVREFIATNGDMYDMATVNLSYVRSTLNRGVFATRGTQLRAGLEATVPGSDLEYWRANLSGQYLTAMPIFNRLTLKFSAELGVGDGYGDTGSLPFFKNYYGGGLGSIRGFERNDLGPRGTRISGSGDPKDWRSLGGNIKVVGGLDIIFPLPFLKDQRSVQSSLFVDGGNIFNSSCNGVQLNCYEPSVSDMRFAAGVGVTWLSGFGPLTFSLSKPFNASEYENKEVFQFSMGNTF</sequence>
<name>A0A4Y8UM50_9GAMM</name>
<feature type="domain" description="POTRA" evidence="10">
    <location>
        <begin position="39"/>
        <end position="106"/>
    </location>
</feature>
<evidence type="ECO:0000256" key="5">
    <source>
        <dbReference type="ARBA" id="ARBA00022737"/>
    </source>
</evidence>
<keyword evidence="3 8" id="KW-0812">Transmembrane</keyword>
<feature type="signal peptide" evidence="8">
    <location>
        <begin position="1"/>
        <end position="36"/>
    </location>
</feature>
<feature type="domain" description="POTRA" evidence="10">
    <location>
        <begin position="190"/>
        <end position="279"/>
    </location>
</feature>
<dbReference type="PROSITE" id="PS51779">
    <property type="entry name" value="POTRA"/>
    <property type="match status" value="5"/>
</dbReference>
<dbReference type="OrthoDB" id="9803054at2"/>
<evidence type="ECO:0000256" key="6">
    <source>
        <dbReference type="ARBA" id="ARBA00023136"/>
    </source>
</evidence>
<dbReference type="InterPro" id="IPR000184">
    <property type="entry name" value="Bac_surfAg_D15"/>
</dbReference>
<dbReference type="EMBL" id="SPIA01000001">
    <property type="protein sequence ID" value="TFH68877.1"/>
    <property type="molecule type" value="Genomic_DNA"/>
</dbReference>
<dbReference type="Pfam" id="PF01103">
    <property type="entry name" value="Omp85"/>
    <property type="match status" value="1"/>
</dbReference>
<keyword evidence="6 8" id="KW-0472">Membrane</keyword>
<dbReference type="Gene3D" id="2.40.160.50">
    <property type="entry name" value="membrane protein fhac: a member of the omp85/tpsb transporter family"/>
    <property type="match status" value="1"/>
</dbReference>